<organism evidence="1 2">
    <name type="scientific">Mycena metata</name>
    <dbReference type="NCBI Taxonomy" id="1033252"/>
    <lineage>
        <taxon>Eukaryota</taxon>
        <taxon>Fungi</taxon>
        <taxon>Dikarya</taxon>
        <taxon>Basidiomycota</taxon>
        <taxon>Agaricomycotina</taxon>
        <taxon>Agaricomycetes</taxon>
        <taxon>Agaricomycetidae</taxon>
        <taxon>Agaricales</taxon>
        <taxon>Marasmiineae</taxon>
        <taxon>Mycenaceae</taxon>
        <taxon>Mycena</taxon>
    </lineage>
</organism>
<accession>A0AAD7K1L7</accession>
<proteinExistence type="predicted"/>
<gene>
    <name evidence="1" type="ORF">B0H16DRAFT_1684205</name>
</gene>
<dbReference type="AlphaFoldDB" id="A0AAD7K1L7"/>
<evidence type="ECO:0000313" key="2">
    <source>
        <dbReference type="Proteomes" id="UP001215598"/>
    </source>
</evidence>
<reference evidence="1" key="1">
    <citation type="submission" date="2023-03" db="EMBL/GenBank/DDBJ databases">
        <title>Massive genome expansion in bonnet fungi (Mycena s.s.) driven by repeated elements and novel gene families across ecological guilds.</title>
        <authorList>
            <consortium name="Lawrence Berkeley National Laboratory"/>
            <person name="Harder C.B."/>
            <person name="Miyauchi S."/>
            <person name="Viragh M."/>
            <person name="Kuo A."/>
            <person name="Thoen E."/>
            <person name="Andreopoulos B."/>
            <person name="Lu D."/>
            <person name="Skrede I."/>
            <person name="Drula E."/>
            <person name="Henrissat B."/>
            <person name="Morin E."/>
            <person name="Kohler A."/>
            <person name="Barry K."/>
            <person name="LaButti K."/>
            <person name="Morin E."/>
            <person name="Salamov A."/>
            <person name="Lipzen A."/>
            <person name="Mereny Z."/>
            <person name="Hegedus B."/>
            <person name="Baldrian P."/>
            <person name="Stursova M."/>
            <person name="Weitz H."/>
            <person name="Taylor A."/>
            <person name="Grigoriev I.V."/>
            <person name="Nagy L.G."/>
            <person name="Martin F."/>
            <person name="Kauserud H."/>
        </authorList>
    </citation>
    <scope>NUCLEOTIDE SEQUENCE</scope>
    <source>
        <strain evidence="1">CBHHK182m</strain>
    </source>
</reference>
<keyword evidence="2" id="KW-1185">Reference proteome</keyword>
<dbReference type="EMBL" id="JARKIB010000009">
    <property type="protein sequence ID" value="KAJ7776315.1"/>
    <property type="molecule type" value="Genomic_DNA"/>
</dbReference>
<evidence type="ECO:0000313" key="1">
    <source>
        <dbReference type="EMBL" id="KAJ7776315.1"/>
    </source>
</evidence>
<protein>
    <submittedName>
        <fullName evidence="1">Uncharacterized protein</fullName>
    </submittedName>
</protein>
<dbReference type="Proteomes" id="UP001215598">
    <property type="component" value="Unassembled WGS sequence"/>
</dbReference>
<name>A0AAD7K1L7_9AGAR</name>
<sequence length="255" mass="28921">MFSHHGANPWRALTAIKFQNDVFPRDWIFEEGEAIGPPSSFRGPVATISTLRHARTRHEAAPSQWEHVKSLALCFRRTKHNLLLPKALLSAEVVTILLDGRLPNDNNIIPESENGFSKTIGPTVTTTLFSPLLGGGGKFSLRSSATRPTAFPYTHIRRLWADMYAAGISGPFFDSMRMLYACMRYAVKFRDEHSLSSAICRRYSQYILRTVELVWEFKYNVLARHYAVKASKAWAISNALFTLKHKIETLHVREG</sequence>
<comment type="caution">
    <text evidence="1">The sequence shown here is derived from an EMBL/GenBank/DDBJ whole genome shotgun (WGS) entry which is preliminary data.</text>
</comment>